<evidence type="ECO:0000256" key="4">
    <source>
        <dbReference type="ARBA" id="ARBA00035290"/>
    </source>
</evidence>
<proteinExistence type="inferred from homology"/>
<dbReference type="Pfam" id="PF01196">
    <property type="entry name" value="Ribosomal_L17"/>
    <property type="match status" value="1"/>
</dbReference>
<reference evidence="6" key="3">
    <citation type="submission" date="2020-01" db="EMBL/GenBank/DDBJ databases">
        <authorList>
            <person name="Korhonen P.K.K."/>
            <person name="Guangxu M.G."/>
            <person name="Wang T.W."/>
            <person name="Stroehlein A.J.S."/>
            <person name="Young N.D."/>
            <person name="Ang C.-S.A."/>
            <person name="Fernando D.W.F."/>
            <person name="Lu H.L."/>
            <person name="Taylor S.T."/>
            <person name="Ehtesham M.E.M."/>
            <person name="Najaraj S.H.N."/>
            <person name="Harsha G.H.G."/>
            <person name="Madugundu A.M."/>
            <person name="Renuse S.R."/>
            <person name="Holt D.H."/>
            <person name="Pandey A.P."/>
            <person name="Papenfuss A.P."/>
            <person name="Gasser R.B.G."/>
            <person name="Fischer K.F."/>
        </authorList>
    </citation>
    <scope>NUCLEOTIDE SEQUENCE</scope>
    <source>
        <strain evidence="6">SSS_KF_BRIS2020</strain>
    </source>
</reference>
<dbReference type="VEuPathDB" id="VectorBase:SSCA010490"/>
<comment type="similarity">
    <text evidence="1">Belongs to the bacterial ribosomal protein bL17 family.</text>
</comment>
<keyword evidence="2 7" id="KW-0689">Ribosomal protein</keyword>
<dbReference type="FunFam" id="3.90.1030.10:FF:000009">
    <property type="entry name" value="39S ribosomal protein L17, mitochondrial"/>
    <property type="match status" value="1"/>
</dbReference>
<dbReference type="Proteomes" id="UP000070412">
    <property type="component" value="Unassembled WGS sequence"/>
</dbReference>
<sequence>MPRLVIAKWRRMRFPTTEVQKLIPQMPFEILDKPVKIRGGTRTEHLRRILPHRMRLMEIAKSVTQLIDEERVEFSYYRGYEVRQYAERLISEAIRYGDCHKATMELADFYLNDKTLVHKLFKVLVPRYMNYTTSFTNMYILANRDIDWSQYHLRAYVGQRVVIELKENPYPSLLEDEVECENLLHNILLAEYAKDYRFQKNQEQKSN</sequence>
<name>A0A132AAU3_SARSC</name>
<evidence type="ECO:0000313" key="9">
    <source>
        <dbReference type="Proteomes" id="UP000070412"/>
    </source>
</evidence>
<gene>
    <name evidence="6" type="primary">SSS_640g</name>
    <name evidence="7" type="ORF">QR98_0066250</name>
    <name evidence="6" type="ORF">SSS_640</name>
</gene>
<evidence type="ECO:0000256" key="3">
    <source>
        <dbReference type="ARBA" id="ARBA00023274"/>
    </source>
</evidence>
<evidence type="ECO:0000313" key="10">
    <source>
        <dbReference type="Proteomes" id="UP000616769"/>
    </source>
</evidence>
<dbReference type="Gene3D" id="3.90.1030.10">
    <property type="entry name" value="Ribosomal protein L17"/>
    <property type="match status" value="1"/>
</dbReference>
<dbReference type="GO" id="GO:0005762">
    <property type="term" value="C:mitochondrial large ribosomal subunit"/>
    <property type="evidence" value="ECO:0007669"/>
    <property type="project" value="TreeGrafter"/>
</dbReference>
<dbReference type="SUPFAM" id="SSF64263">
    <property type="entry name" value="Prokaryotic ribosomal protein L17"/>
    <property type="match status" value="1"/>
</dbReference>
<evidence type="ECO:0000313" key="7">
    <source>
        <dbReference type="EMBL" id="KPM08111.1"/>
    </source>
</evidence>
<dbReference type="PANTHER" id="PTHR14413:SF16">
    <property type="entry name" value="LARGE RIBOSOMAL SUBUNIT PROTEIN BL17M"/>
    <property type="match status" value="1"/>
</dbReference>
<evidence type="ECO:0000256" key="5">
    <source>
        <dbReference type="ARBA" id="ARBA00035413"/>
    </source>
</evidence>
<dbReference type="InterPro" id="IPR036373">
    <property type="entry name" value="Ribosomal_bL17_sf"/>
</dbReference>
<evidence type="ECO:0000256" key="1">
    <source>
        <dbReference type="ARBA" id="ARBA00008777"/>
    </source>
</evidence>
<reference evidence="9" key="2">
    <citation type="journal article" date="2020" name="PLoS Negl. Trop. Dis.">
        <title>High-quality nuclear genome for Sarcoptes scabiei-A critical resource for a neglected parasite.</title>
        <authorList>
            <person name="Korhonen P.K."/>
            <person name="Gasser R.B."/>
            <person name="Ma G."/>
            <person name="Wang T."/>
            <person name="Stroehlein A.J."/>
            <person name="Young N.D."/>
            <person name="Ang C.S."/>
            <person name="Fernando D.D."/>
            <person name="Lu H.C."/>
            <person name="Taylor S."/>
            <person name="Reynolds S.L."/>
            <person name="Mofiz E."/>
            <person name="Najaraj S.H."/>
            <person name="Gowda H."/>
            <person name="Madugundu A."/>
            <person name="Renuse S."/>
            <person name="Holt D."/>
            <person name="Pandey A."/>
            <person name="Papenfuss A.T."/>
            <person name="Fischer K."/>
        </authorList>
    </citation>
    <scope>NUCLEOTIDE SEQUENCE [LARGE SCALE GENOMIC DNA]</scope>
</reference>
<evidence type="ECO:0000256" key="2">
    <source>
        <dbReference type="ARBA" id="ARBA00022980"/>
    </source>
</evidence>
<evidence type="ECO:0000313" key="6">
    <source>
        <dbReference type="EMBL" id="KAF7487914.1"/>
    </source>
</evidence>
<dbReference type="PANTHER" id="PTHR14413">
    <property type="entry name" value="RIBOSOMAL PROTEIN L17"/>
    <property type="match status" value="1"/>
</dbReference>
<dbReference type="GO" id="GO:0003735">
    <property type="term" value="F:structural constituent of ribosome"/>
    <property type="evidence" value="ECO:0007669"/>
    <property type="project" value="InterPro"/>
</dbReference>
<evidence type="ECO:0000313" key="8">
    <source>
        <dbReference type="EnsemblMetazoa" id="KAF7487914.1"/>
    </source>
</evidence>
<dbReference type="AlphaFoldDB" id="A0A132AAU3"/>
<dbReference type="Proteomes" id="UP000616769">
    <property type="component" value="Unassembled WGS sequence"/>
</dbReference>
<dbReference type="GO" id="GO:0006412">
    <property type="term" value="P:translation"/>
    <property type="evidence" value="ECO:0007669"/>
    <property type="project" value="InterPro"/>
</dbReference>
<reference evidence="7 10" key="1">
    <citation type="journal article" date="2015" name="Parasit. Vectors">
        <title>Draft genome of the scabies mite.</title>
        <authorList>
            <person name="Rider S.D.Jr."/>
            <person name="Morgan M.S."/>
            <person name="Arlian L.G."/>
        </authorList>
    </citation>
    <scope>NUCLEOTIDE SEQUENCE [LARGE SCALE GENOMIC DNA]</scope>
    <source>
        <strain evidence="7">Arlian Lab</strain>
    </source>
</reference>
<dbReference type="EnsemblMetazoa" id="SSS_640s_mrna">
    <property type="protein sequence ID" value="KAF7487914.1"/>
    <property type="gene ID" value="SSS_640"/>
</dbReference>
<organism evidence="7 10">
    <name type="scientific">Sarcoptes scabiei</name>
    <name type="common">Itch mite</name>
    <name type="synonym">Acarus scabiei</name>
    <dbReference type="NCBI Taxonomy" id="52283"/>
    <lineage>
        <taxon>Eukaryota</taxon>
        <taxon>Metazoa</taxon>
        <taxon>Ecdysozoa</taxon>
        <taxon>Arthropoda</taxon>
        <taxon>Chelicerata</taxon>
        <taxon>Arachnida</taxon>
        <taxon>Acari</taxon>
        <taxon>Acariformes</taxon>
        <taxon>Sarcoptiformes</taxon>
        <taxon>Astigmata</taxon>
        <taxon>Psoroptidia</taxon>
        <taxon>Sarcoptoidea</taxon>
        <taxon>Sarcoptidae</taxon>
        <taxon>Sarcoptinae</taxon>
        <taxon>Sarcoptes</taxon>
    </lineage>
</organism>
<dbReference type="OrthoDB" id="275000at2759"/>
<reference evidence="8" key="4">
    <citation type="submission" date="2022-06" db="UniProtKB">
        <authorList>
            <consortium name="EnsemblMetazoa"/>
        </authorList>
    </citation>
    <scope>IDENTIFICATION</scope>
</reference>
<protein>
    <recommendedName>
        <fullName evidence="4">Large ribosomal subunit protein bL17m</fullName>
    </recommendedName>
    <alternativeName>
        <fullName evidence="5">39S ribosomal protein L17, mitochondrial</fullName>
    </alternativeName>
</protein>
<keyword evidence="3" id="KW-0687">Ribonucleoprotein</keyword>
<dbReference type="OMA" id="HKPTMEM"/>
<dbReference type="InterPro" id="IPR000456">
    <property type="entry name" value="Ribosomal_bL17"/>
</dbReference>
<accession>A0A132AAU3</accession>
<dbReference type="EMBL" id="WVUK01000066">
    <property type="protein sequence ID" value="KAF7487914.1"/>
    <property type="molecule type" value="Genomic_DNA"/>
</dbReference>
<dbReference type="EMBL" id="JXLN01012209">
    <property type="protein sequence ID" value="KPM08111.1"/>
    <property type="molecule type" value="Genomic_DNA"/>
</dbReference>
<keyword evidence="9" id="KW-1185">Reference proteome</keyword>